<accession>A0AAJ8M2I3</accession>
<evidence type="ECO:0000313" key="14">
    <source>
        <dbReference type="Proteomes" id="UP000094043"/>
    </source>
</evidence>
<dbReference type="CDD" id="cd14831">
    <property type="entry name" value="AP1_sigma"/>
    <property type="match status" value="1"/>
</dbReference>
<dbReference type="PANTHER" id="PTHR11753">
    <property type="entry name" value="ADAPTOR COMPLEXES SMALL SUBUNIT FAMILY"/>
    <property type="match status" value="1"/>
</dbReference>
<dbReference type="InterPro" id="IPR000195">
    <property type="entry name" value="Rab-GAP-TBC_dom"/>
</dbReference>
<dbReference type="GeneID" id="91089665"/>
<reference evidence="13" key="2">
    <citation type="journal article" date="2022" name="Elife">
        <title>Obligate sexual reproduction of a homothallic fungus closely related to the Cryptococcus pathogenic species complex.</title>
        <authorList>
            <person name="Passer A.R."/>
            <person name="Clancey S.A."/>
            <person name="Shea T."/>
            <person name="David-Palma M."/>
            <person name="Averette A.F."/>
            <person name="Boekhout T."/>
            <person name="Porcel B.M."/>
            <person name="Nowrousian M."/>
            <person name="Cuomo C.A."/>
            <person name="Sun S."/>
            <person name="Heitman J."/>
            <person name="Coelho M.A."/>
        </authorList>
    </citation>
    <scope>NUCLEOTIDE SEQUENCE</scope>
    <source>
        <strain evidence="13">CBS 7841</strain>
    </source>
</reference>
<feature type="region of interest" description="Disordered" evidence="11">
    <location>
        <begin position="1"/>
        <end position="35"/>
    </location>
</feature>
<evidence type="ECO:0000256" key="11">
    <source>
        <dbReference type="SAM" id="MobiDB-lite"/>
    </source>
</evidence>
<keyword evidence="7" id="KW-0472">Membrane</keyword>
<keyword evidence="5" id="KW-0653">Protein transport</keyword>
<keyword evidence="14" id="KW-1185">Reference proteome</keyword>
<reference evidence="13" key="3">
    <citation type="submission" date="2024-01" db="EMBL/GenBank/DDBJ databases">
        <authorList>
            <person name="Coelho M.A."/>
            <person name="David-Palma M."/>
            <person name="Shea T."/>
            <person name="Sun S."/>
            <person name="Cuomo C.A."/>
            <person name="Heitman J."/>
        </authorList>
    </citation>
    <scope>NUCLEOTIDE SEQUENCE</scope>
    <source>
        <strain evidence="13">CBS 7841</strain>
    </source>
</reference>
<dbReference type="InterPro" id="IPR035969">
    <property type="entry name" value="Rab-GAP_TBC_sf"/>
</dbReference>
<keyword evidence="4" id="KW-0813">Transport</keyword>
<evidence type="ECO:0000256" key="3">
    <source>
        <dbReference type="ARBA" id="ARBA00006972"/>
    </source>
</evidence>
<dbReference type="RefSeq" id="XP_066070920.1">
    <property type="nucleotide sequence ID" value="XM_066214823.1"/>
</dbReference>
<dbReference type="Proteomes" id="UP000094043">
    <property type="component" value="Chromosome 7"/>
</dbReference>
<dbReference type="FunFam" id="3.30.450.60:FF:000007">
    <property type="entry name" value="AP complex subunit sigma"/>
    <property type="match status" value="1"/>
</dbReference>
<feature type="domain" description="Rab-GAP TBC" evidence="12">
    <location>
        <begin position="407"/>
        <end position="593"/>
    </location>
</feature>
<dbReference type="Pfam" id="PF01217">
    <property type="entry name" value="Clat_adaptor_s"/>
    <property type="match status" value="1"/>
</dbReference>
<keyword evidence="6" id="KW-0333">Golgi apparatus</keyword>
<name>A0AAJ8M2I3_9TREE</name>
<dbReference type="Gene3D" id="1.10.472.80">
    <property type="entry name" value="Ypt/Rab-GAP domain of gyp1p, domain 3"/>
    <property type="match status" value="1"/>
</dbReference>
<sequence length="852" mass="97054">MSSRSHLSFRCGSGPPPAREQQKQNRISFRNSTLESAGQAADIFDLYGSEGEQTRESRVPATSQIAFRASPSQRRGDTEVVLDEDQEGWRSRQGGLDETKRRSIGNKQARRRSASRQSTYSENPPDIAITAPSLSRKSTSLREQRLPYTLESQRQSTTSSDPDTRSNMSYRKSMIGSNLSPVDSHNGPHSSTSTSQSGIGTSEGNKSQTSMTGSSRYFGEDEESFHIRSTYARLDIEGVHGDGWDQGVERTRGGPPTTGKRITVHAATKMRDIGEHERRFLAGLDRYGFVDEPHRDRSESRLASIPSSALSKYPRLPNVSPLAGKPPAQPNTTFSPVDELEPIPRPSKNPRFTSEEEAKVKKKEAERVLKWGKMMKVRKRDQGGNIIEWEWSKDGQGTRLPRRVYKGIPDRWRMAAWWTLSEEQAAAWKKKGKGKSPALELAQDYRIDLDVPRTISGHTMFITRYGAGQRNLWHVLHSFSQMCLACGYVQGMGPIAATLLCYFDPERAYTLMVRLHDVYGMHEIFEPGFPGLLEAFYVQERLMEWTMPDLYRTFQRNMISSSAWGTKWYITLFVNTFPFSQQLRIWDVLWMEGRDTIIITSIAILWAFRSILSSSSASFESILSLLSSYFVAQDEDALMRWVRKVLSIRGIRTKMDSWRAEWKEMVKEGTSDGVLLLYKAKEELEKTSNMINYVMLVSRQGKVRLAKWFQTLPPKTKNKIVKDVTQLVLARRTRMCNFLEYKDTKVIYRRYASLFFITSISPSDNELITLEIIHRYVEVLDRYFGNVCELDLIFNFQKAYAVLDELIISGEIQESSKKTVLKIVAQSDAIEEAEVAEDSLARLGSMARQQLG</sequence>
<dbReference type="PROSITE" id="PS50086">
    <property type="entry name" value="TBC_RABGAP"/>
    <property type="match status" value="1"/>
</dbReference>
<proteinExistence type="inferred from homology"/>
<evidence type="ECO:0000313" key="13">
    <source>
        <dbReference type="EMBL" id="WVN90220.1"/>
    </source>
</evidence>
<evidence type="ECO:0000256" key="6">
    <source>
        <dbReference type="ARBA" id="ARBA00023034"/>
    </source>
</evidence>
<dbReference type="InterPro" id="IPR011012">
    <property type="entry name" value="Longin-like_dom_sf"/>
</dbReference>
<evidence type="ECO:0000256" key="2">
    <source>
        <dbReference type="ARBA" id="ARBA00004640"/>
    </source>
</evidence>
<dbReference type="GO" id="GO:0030121">
    <property type="term" value="C:AP-1 adaptor complex"/>
    <property type="evidence" value="ECO:0007669"/>
    <property type="project" value="InterPro"/>
</dbReference>
<feature type="compositionally biased region" description="Polar residues" evidence="11">
    <location>
        <begin position="24"/>
        <end position="35"/>
    </location>
</feature>
<keyword evidence="8" id="KW-0968">Cytoplasmic vesicle</keyword>
<evidence type="ECO:0000256" key="4">
    <source>
        <dbReference type="ARBA" id="ARBA00022448"/>
    </source>
</evidence>
<feature type="compositionally biased region" description="Polar residues" evidence="11">
    <location>
        <begin position="150"/>
        <end position="189"/>
    </location>
</feature>
<gene>
    <name evidence="13" type="ORF">L203_105456</name>
</gene>
<dbReference type="KEGG" id="cdep:91089665"/>
<evidence type="ECO:0000256" key="9">
    <source>
        <dbReference type="ARBA" id="ARBA00074180"/>
    </source>
</evidence>
<dbReference type="InterPro" id="IPR016635">
    <property type="entry name" value="AP_complex_ssu"/>
</dbReference>
<feature type="compositionally biased region" description="Basic residues" evidence="11">
    <location>
        <begin position="102"/>
        <end position="114"/>
    </location>
</feature>
<evidence type="ECO:0000259" key="12">
    <source>
        <dbReference type="PROSITE" id="PS50086"/>
    </source>
</evidence>
<dbReference type="SMART" id="SM00164">
    <property type="entry name" value="TBC"/>
    <property type="match status" value="1"/>
</dbReference>
<comment type="similarity">
    <text evidence="3">Belongs to the adaptor complexes small subunit family.</text>
</comment>
<dbReference type="FunFam" id="1.10.472.80:FF:000087">
    <property type="entry name" value="Chromosome 12, whole genome shotgun sequence"/>
    <property type="match status" value="1"/>
</dbReference>
<dbReference type="Gene3D" id="1.10.8.270">
    <property type="entry name" value="putative rabgap domain of human tbc1 domain family member 14 like domains"/>
    <property type="match status" value="1"/>
</dbReference>
<dbReference type="GO" id="GO:0015031">
    <property type="term" value="P:protein transport"/>
    <property type="evidence" value="ECO:0007669"/>
    <property type="project" value="UniProtKB-KW"/>
</dbReference>
<feature type="region of interest" description="Disordered" evidence="11">
    <location>
        <begin position="316"/>
        <end position="355"/>
    </location>
</feature>
<evidence type="ECO:0000256" key="7">
    <source>
        <dbReference type="ARBA" id="ARBA00023136"/>
    </source>
</evidence>
<reference evidence="13" key="1">
    <citation type="submission" date="2016-06" db="EMBL/GenBank/DDBJ databases">
        <authorList>
            <person name="Cuomo C."/>
            <person name="Litvintseva A."/>
            <person name="Heitman J."/>
            <person name="Chen Y."/>
            <person name="Sun S."/>
            <person name="Springer D."/>
            <person name="Dromer F."/>
            <person name="Young S."/>
            <person name="Zeng Q."/>
            <person name="Chapman S."/>
            <person name="Gujja S."/>
            <person name="Saif S."/>
            <person name="Birren B."/>
        </authorList>
    </citation>
    <scope>NUCLEOTIDE SEQUENCE</scope>
    <source>
        <strain evidence="13">CBS 7841</strain>
    </source>
</reference>
<organism evidence="13 14">
    <name type="scientific">Cryptococcus depauperatus CBS 7841</name>
    <dbReference type="NCBI Taxonomy" id="1295531"/>
    <lineage>
        <taxon>Eukaryota</taxon>
        <taxon>Fungi</taxon>
        <taxon>Dikarya</taxon>
        <taxon>Basidiomycota</taxon>
        <taxon>Agaricomycotina</taxon>
        <taxon>Tremellomycetes</taxon>
        <taxon>Tremellales</taxon>
        <taxon>Cryptococcaceae</taxon>
        <taxon>Cryptococcus</taxon>
    </lineage>
</organism>
<protein>
    <recommendedName>
        <fullName evidence="9">AP-1 complex subunit sigma-1</fullName>
    </recommendedName>
    <alternativeName>
        <fullName evidence="10">Sigma1-adaptin</fullName>
    </alternativeName>
</protein>
<dbReference type="SUPFAM" id="SSF64356">
    <property type="entry name" value="SNARE-like"/>
    <property type="match status" value="1"/>
</dbReference>
<feature type="compositionally biased region" description="Polar residues" evidence="11">
    <location>
        <begin position="205"/>
        <end position="215"/>
    </location>
</feature>
<dbReference type="Gene3D" id="3.30.450.60">
    <property type="match status" value="1"/>
</dbReference>
<evidence type="ECO:0000256" key="10">
    <source>
        <dbReference type="ARBA" id="ARBA00081706"/>
    </source>
</evidence>
<dbReference type="GO" id="GO:0005829">
    <property type="term" value="C:cytosol"/>
    <property type="evidence" value="ECO:0007669"/>
    <property type="project" value="GOC"/>
</dbReference>
<evidence type="ECO:0000256" key="8">
    <source>
        <dbReference type="ARBA" id="ARBA00023329"/>
    </source>
</evidence>
<feature type="region of interest" description="Disordered" evidence="11">
    <location>
        <begin position="47"/>
        <end position="219"/>
    </location>
</feature>
<comment type="subcellular location">
    <subcellularLocation>
        <location evidence="2">Cytoplasmic vesicle</location>
        <location evidence="2">Clathrin-coated vesicle membrane</location>
    </subcellularLocation>
    <subcellularLocation>
        <location evidence="1">Golgi apparatus</location>
    </subcellularLocation>
</comment>
<dbReference type="Pfam" id="PF00566">
    <property type="entry name" value="RabGAP-TBC"/>
    <property type="match status" value="1"/>
</dbReference>
<feature type="compositionally biased region" description="Low complexity" evidence="11">
    <location>
        <begin position="190"/>
        <end position="204"/>
    </location>
</feature>
<dbReference type="GO" id="GO:0016482">
    <property type="term" value="P:cytosolic transport"/>
    <property type="evidence" value="ECO:0007669"/>
    <property type="project" value="UniProtKB-ARBA"/>
</dbReference>
<dbReference type="InterPro" id="IPR022775">
    <property type="entry name" value="AP_mu_sigma_su"/>
</dbReference>
<dbReference type="SUPFAM" id="SSF47923">
    <property type="entry name" value="Ypt/Rab-GAP domain of gyp1p"/>
    <property type="match status" value="2"/>
</dbReference>
<dbReference type="GO" id="GO:0035615">
    <property type="term" value="F:clathrin adaptor activity"/>
    <property type="evidence" value="ECO:0007669"/>
    <property type="project" value="InterPro"/>
</dbReference>
<feature type="compositionally biased region" description="Polar residues" evidence="11">
    <location>
        <begin position="60"/>
        <end position="73"/>
    </location>
</feature>
<dbReference type="AlphaFoldDB" id="A0AAJ8M2I3"/>
<dbReference type="InterPro" id="IPR044733">
    <property type="entry name" value="AP1_sigma"/>
</dbReference>
<evidence type="ECO:0000256" key="1">
    <source>
        <dbReference type="ARBA" id="ARBA00004555"/>
    </source>
</evidence>
<evidence type="ECO:0000256" key="5">
    <source>
        <dbReference type="ARBA" id="ARBA00022927"/>
    </source>
</evidence>
<dbReference type="EMBL" id="CP143790">
    <property type="protein sequence ID" value="WVN90220.1"/>
    <property type="molecule type" value="Genomic_DNA"/>
</dbReference>
<feature type="compositionally biased region" description="Basic and acidic residues" evidence="11">
    <location>
        <begin position="87"/>
        <end position="101"/>
    </location>
</feature>